<evidence type="ECO:0000256" key="1">
    <source>
        <dbReference type="SAM" id="Coils"/>
    </source>
</evidence>
<protein>
    <submittedName>
        <fullName evidence="2">Uncharacterized protein</fullName>
    </submittedName>
</protein>
<keyword evidence="1" id="KW-0175">Coiled coil</keyword>
<keyword evidence="3" id="KW-1185">Reference proteome</keyword>
<gene>
    <name evidence="2" type="ORF">C1645_834326</name>
</gene>
<dbReference type="AlphaFoldDB" id="A0A397S9V3"/>
<evidence type="ECO:0000313" key="2">
    <source>
        <dbReference type="EMBL" id="RIA83100.1"/>
    </source>
</evidence>
<accession>A0A397S9V3</accession>
<proteinExistence type="predicted"/>
<sequence>MAKTKYIINGTTANINHPKFLIMQGGFKHEAKEDKIKECNQEIIEELEKNIKEYSNDITTNDSKYNTNRESIEYITSQKNELLSDKAEMERDLLQKSEEYERLEGQLKEMKREYDEKKDQVTKTEELFVNLSYGLYRTNEVVDTGRSYKAKNNVTRDASRPRL</sequence>
<name>A0A397S9V3_9GLOM</name>
<dbReference type="EMBL" id="QKYT01000599">
    <property type="protein sequence ID" value="RIA83100.1"/>
    <property type="molecule type" value="Genomic_DNA"/>
</dbReference>
<comment type="caution">
    <text evidence="2">The sequence shown here is derived from an EMBL/GenBank/DDBJ whole genome shotgun (WGS) entry which is preliminary data.</text>
</comment>
<reference evidence="2 3" key="1">
    <citation type="submission" date="2018-06" db="EMBL/GenBank/DDBJ databases">
        <title>Comparative genomics reveals the genomic features of Rhizophagus irregularis, R. cerebriforme, R. diaphanum and Gigaspora rosea, and their symbiotic lifestyle signature.</title>
        <authorList>
            <person name="Morin E."/>
            <person name="San Clemente H."/>
            <person name="Chen E.C.H."/>
            <person name="De La Providencia I."/>
            <person name="Hainaut M."/>
            <person name="Kuo A."/>
            <person name="Kohler A."/>
            <person name="Murat C."/>
            <person name="Tang N."/>
            <person name="Roy S."/>
            <person name="Loubradou J."/>
            <person name="Henrissat B."/>
            <person name="Grigoriev I.V."/>
            <person name="Corradi N."/>
            <person name="Roux C."/>
            <person name="Martin F.M."/>
        </authorList>
    </citation>
    <scope>NUCLEOTIDE SEQUENCE [LARGE SCALE GENOMIC DNA]</scope>
    <source>
        <strain evidence="2 3">DAOM 227022</strain>
    </source>
</reference>
<organism evidence="2 3">
    <name type="scientific">Glomus cerebriforme</name>
    <dbReference type="NCBI Taxonomy" id="658196"/>
    <lineage>
        <taxon>Eukaryota</taxon>
        <taxon>Fungi</taxon>
        <taxon>Fungi incertae sedis</taxon>
        <taxon>Mucoromycota</taxon>
        <taxon>Glomeromycotina</taxon>
        <taxon>Glomeromycetes</taxon>
        <taxon>Glomerales</taxon>
        <taxon>Glomeraceae</taxon>
        <taxon>Glomus</taxon>
    </lineage>
</organism>
<evidence type="ECO:0000313" key="3">
    <source>
        <dbReference type="Proteomes" id="UP000265703"/>
    </source>
</evidence>
<feature type="coiled-coil region" evidence="1">
    <location>
        <begin position="29"/>
        <end position="127"/>
    </location>
</feature>
<dbReference type="Proteomes" id="UP000265703">
    <property type="component" value="Unassembled WGS sequence"/>
</dbReference>